<name>A0ABV9YV30_9HYPH</name>
<dbReference type="GO" id="GO:0008168">
    <property type="term" value="F:methyltransferase activity"/>
    <property type="evidence" value="ECO:0007669"/>
    <property type="project" value="UniProtKB-KW"/>
</dbReference>
<evidence type="ECO:0000313" key="5">
    <source>
        <dbReference type="EMBL" id="MFC5066720.1"/>
    </source>
</evidence>
<keyword evidence="6" id="KW-1185">Reference proteome</keyword>
<feature type="region of interest" description="Disordered" evidence="3">
    <location>
        <begin position="119"/>
        <end position="142"/>
    </location>
</feature>
<proteinExistence type="predicted"/>
<dbReference type="Gene3D" id="3.40.50.150">
    <property type="entry name" value="Vaccinia Virus protein VP39"/>
    <property type="match status" value="1"/>
</dbReference>
<reference evidence="6" key="1">
    <citation type="journal article" date="2019" name="Int. J. Syst. Evol. Microbiol.">
        <title>The Global Catalogue of Microorganisms (GCM) 10K type strain sequencing project: providing services to taxonomists for standard genome sequencing and annotation.</title>
        <authorList>
            <consortium name="The Broad Institute Genomics Platform"/>
            <consortium name="The Broad Institute Genome Sequencing Center for Infectious Disease"/>
            <person name="Wu L."/>
            <person name="Ma J."/>
        </authorList>
    </citation>
    <scope>NUCLEOTIDE SEQUENCE [LARGE SCALE GENOMIC DNA]</scope>
    <source>
        <strain evidence="6">CGMCC 1.16444</strain>
    </source>
</reference>
<evidence type="ECO:0000256" key="3">
    <source>
        <dbReference type="SAM" id="MobiDB-lite"/>
    </source>
</evidence>
<sequence length="239" mass="25143">MSDHTDDAILGGRLRLLQPARGHRAGTDAILLAAAVPAHAGDHVLDLGAGVGTAGLALVSRIRDCRLTLVEIEQNLAELARSNAERNGIVADVRLLDAIDLGKSDSSDLANAVDHVLSNPPFHPSSGRASPDPTTARARTASPDLLETWSRAAARILKPGGTFTLIHRPDAIQDILAALVGRFGDLKLRFVHADEMADAVRLLVRGIKGSRAPLTVAPPLILTGEEGLAAHREAAPIEL</sequence>
<dbReference type="GO" id="GO:0032259">
    <property type="term" value="P:methylation"/>
    <property type="evidence" value="ECO:0007669"/>
    <property type="project" value="UniProtKB-KW"/>
</dbReference>
<keyword evidence="5" id="KW-0808">Transferase</keyword>
<comment type="caution">
    <text evidence="5">The sequence shown here is derived from an EMBL/GenBank/DDBJ whole genome shotgun (WGS) entry which is preliminary data.</text>
</comment>
<protein>
    <submittedName>
        <fullName evidence="5">tRNA1(Val) (Adenine(37)-N6)-methyltransferase</fullName>
        <ecNumber evidence="5">2.1.1.223</ecNumber>
    </submittedName>
</protein>
<evidence type="ECO:0000256" key="2">
    <source>
        <dbReference type="ARBA" id="ARBA00022691"/>
    </source>
</evidence>
<dbReference type="InterPro" id="IPR050210">
    <property type="entry name" value="tRNA_Adenine-N(6)_MTase"/>
</dbReference>
<dbReference type="InterPro" id="IPR029063">
    <property type="entry name" value="SAM-dependent_MTases_sf"/>
</dbReference>
<dbReference type="EC" id="2.1.1.223" evidence="5"/>
<dbReference type="PANTHER" id="PTHR47739">
    <property type="entry name" value="TRNA1(VAL) (ADENINE(37)-N6)-METHYLTRANSFERASE"/>
    <property type="match status" value="1"/>
</dbReference>
<dbReference type="CDD" id="cd02440">
    <property type="entry name" value="AdoMet_MTases"/>
    <property type="match status" value="1"/>
</dbReference>
<dbReference type="InterPro" id="IPR007848">
    <property type="entry name" value="Small_mtfrase_dom"/>
</dbReference>
<dbReference type="Proteomes" id="UP001595796">
    <property type="component" value="Unassembled WGS sequence"/>
</dbReference>
<dbReference type="PANTHER" id="PTHR47739:SF1">
    <property type="entry name" value="TRNA1(VAL) (ADENINE(37)-N6)-METHYLTRANSFERASE"/>
    <property type="match status" value="1"/>
</dbReference>
<evidence type="ECO:0000259" key="4">
    <source>
        <dbReference type="Pfam" id="PF05175"/>
    </source>
</evidence>
<organism evidence="5 6">
    <name type="scientific">Flaviflagellibacter deserti</name>
    <dbReference type="NCBI Taxonomy" id="2267266"/>
    <lineage>
        <taxon>Bacteria</taxon>
        <taxon>Pseudomonadati</taxon>
        <taxon>Pseudomonadota</taxon>
        <taxon>Alphaproteobacteria</taxon>
        <taxon>Hyphomicrobiales</taxon>
        <taxon>Flaviflagellibacter</taxon>
    </lineage>
</organism>
<evidence type="ECO:0000313" key="6">
    <source>
        <dbReference type="Proteomes" id="UP001595796"/>
    </source>
</evidence>
<dbReference type="EMBL" id="JBHSJF010000001">
    <property type="protein sequence ID" value="MFC5066720.1"/>
    <property type="molecule type" value="Genomic_DNA"/>
</dbReference>
<keyword evidence="2" id="KW-0949">S-adenosyl-L-methionine</keyword>
<accession>A0ABV9YV30</accession>
<gene>
    <name evidence="5" type="ORF">ACFPFW_01660</name>
</gene>
<dbReference type="Pfam" id="PF05175">
    <property type="entry name" value="MTS"/>
    <property type="match status" value="1"/>
</dbReference>
<dbReference type="SUPFAM" id="SSF53335">
    <property type="entry name" value="S-adenosyl-L-methionine-dependent methyltransferases"/>
    <property type="match status" value="1"/>
</dbReference>
<keyword evidence="1 5" id="KW-0489">Methyltransferase</keyword>
<dbReference type="RefSeq" id="WP_162799574.1">
    <property type="nucleotide sequence ID" value="NZ_JBHSJF010000001.1"/>
</dbReference>
<feature type="domain" description="Methyltransferase small" evidence="4">
    <location>
        <begin position="31"/>
        <end position="167"/>
    </location>
</feature>
<evidence type="ECO:0000256" key="1">
    <source>
        <dbReference type="ARBA" id="ARBA00022603"/>
    </source>
</evidence>